<name>A0A9D1D7B3_9FIRM</name>
<evidence type="ECO:0000313" key="3">
    <source>
        <dbReference type="Proteomes" id="UP000824258"/>
    </source>
</evidence>
<dbReference type="Pfam" id="PF13672">
    <property type="entry name" value="PP2C_2"/>
    <property type="match status" value="1"/>
</dbReference>
<dbReference type="Gene3D" id="3.60.40.10">
    <property type="entry name" value="PPM-type phosphatase domain"/>
    <property type="match status" value="1"/>
</dbReference>
<accession>A0A9D1D7B3</accession>
<comment type="caution">
    <text evidence="2">The sequence shown here is derived from an EMBL/GenBank/DDBJ whole genome shotgun (WGS) entry which is preliminary data.</text>
</comment>
<evidence type="ECO:0000313" key="2">
    <source>
        <dbReference type="EMBL" id="HIR10015.1"/>
    </source>
</evidence>
<dbReference type="InterPro" id="IPR001932">
    <property type="entry name" value="PPM-type_phosphatase-like_dom"/>
</dbReference>
<dbReference type="SUPFAM" id="SSF81606">
    <property type="entry name" value="PP2C-like"/>
    <property type="match status" value="1"/>
</dbReference>
<protein>
    <submittedName>
        <fullName evidence="2">Protein phosphatase 2C domain-containing protein</fullName>
    </submittedName>
</protein>
<dbReference type="AlphaFoldDB" id="A0A9D1D7B3"/>
<feature type="non-terminal residue" evidence="2">
    <location>
        <position position="1"/>
    </location>
</feature>
<proteinExistence type="predicted"/>
<feature type="domain" description="PPM-type phosphatase" evidence="1">
    <location>
        <begin position="1"/>
        <end position="204"/>
    </location>
</feature>
<dbReference type="CDD" id="cd00143">
    <property type="entry name" value="PP2Cc"/>
    <property type="match status" value="1"/>
</dbReference>
<reference evidence="2" key="1">
    <citation type="submission" date="2020-10" db="EMBL/GenBank/DDBJ databases">
        <authorList>
            <person name="Gilroy R."/>
        </authorList>
    </citation>
    <scope>NUCLEOTIDE SEQUENCE</scope>
    <source>
        <strain evidence="2">ChiHjej9B8-7071</strain>
    </source>
</reference>
<reference evidence="2" key="2">
    <citation type="journal article" date="2021" name="PeerJ">
        <title>Extensive microbial diversity within the chicken gut microbiome revealed by metagenomics and culture.</title>
        <authorList>
            <person name="Gilroy R."/>
            <person name="Ravi A."/>
            <person name="Getino M."/>
            <person name="Pursley I."/>
            <person name="Horton D.L."/>
            <person name="Alikhan N.F."/>
            <person name="Baker D."/>
            <person name="Gharbi K."/>
            <person name="Hall N."/>
            <person name="Watson M."/>
            <person name="Adriaenssens E.M."/>
            <person name="Foster-Nyarko E."/>
            <person name="Jarju S."/>
            <person name="Secka A."/>
            <person name="Antonio M."/>
            <person name="Oren A."/>
            <person name="Chaudhuri R.R."/>
            <person name="La Ragione R."/>
            <person name="Hildebrand F."/>
            <person name="Pallen M.J."/>
        </authorList>
    </citation>
    <scope>NUCLEOTIDE SEQUENCE</scope>
    <source>
        <strain evidence="2">ChiHjej9B8-7071</strain>
    </source>
</reference>
<organism evidence="2 3">
    <name type="scientific">Candidatus Avoscillospira stercoripullorum</name>
    <dbReference type="NCBI Taxonomy" id="2840709"/>
    <lineage>
        <taxon>Bacteria</taxon>
        <taxon>Bacillati</taxon>
        <taxon>Bacillota</taxon>
        <taxon>Clostridia</taxon>
        <taxon>Eubacteriales</taxon>
        <taxon>Oscillospiraceae</taxon>
        <taxon>Oscillospiraceae incertae sedis</taxon>
        <taxon>Candidatus Avoscillospira</taxon>
    </lineage>
</organism>
<dbReference type="Proteomes" id="UP000824258">
    <property type="component" value="Unassembled WGS sequence"/>
</dbReference>
<dbReference type="EMBL" id="DVGD01000205">
    <property type="protein sequence ID" value="HIR10015.1"/>
    <property type="molecule type" value="Genomic_DNA"/>
</dbReference>
<gene>
    <name evidence="2" type="ORF">IAA70_06405</name>
</gene>
<dbReference type="PROSITE" id="PS51746">
    <property type="entry name" value="PPM_2"/>
    <property type="match status" value="1"/>
</dbReference>
<dbReference type="InterPro" id="IPR036457">
    <property type="entry name" value="PPM-type-like_dom_sf"/>
</dbReference>
<evidence type="ECO:0000259" key="1">
    <source>
        <dbReference type="PROSITE" id="PS51746"/>
    </source>
</evidence>
<sequence length="204" mass="22147">LSGGEQVSQRVVMEMLSLSSRLQTPQLDGVLLKMVRYVNESVNRMLGPGGIYKSGSTLLAVLATATEFQWIAVGDSRIYLCRDGCMLQLNQEHTQLQAWMPEILNGTRSYAESVRDPNSGKLTSFIGMGKLRAADLSLRSIAIAPGDRILLMTDGVFNTLPEGVMAELISKNPDVQQAADALEQAVLQANVPGQDNFTAMILGF</sequence>